<dbReference type="EMBL" id="QKKF02006002">
    <property type="protein sequence ID" value="RZF46526.1"/>
    <property type="molecule type" value="Genomic_DNA"/>
</dbReference>
<gene>
    <name evidence="5" type="ORF">LSTR_LSTR011893</name>
</gene>
<dbReference type="AlphaFoldDB" id="A0A482XKT0"/>
<dbReference type="PANTHER" id="PTHR11905:SF237">
    <property type="entry name" value="MIND-MELD, ISOFORM J"/>
    <property type="match status" value="1"/>
</dbReference>
<protein>
    <recommendedName>
        <fullName evidence="4">EGF-like domain-containing protein</fullName>
    </recommendedName>
</protein>
<name>A0A482XKT0_LAOST</name>
<feature type="region of interest" description="Disordered" evidence="2">
    <location>
        <begin position="461"/>
        <end position="489"/>
    </location>
</feature>
<feature type="domain" description="EGF-like" evidence="4">
    <location>
        <begin position="214"/>
        <end position="251"/>
    </location>
</feature>
<evidence type="ECO:0000313" key="6">
    <source>
        <dbReference type="Proteomes" id="UP000291343"/>
    </source>
</evidence>
<dbReference type="InParanoid" id="A0A482XKT0"/>
<dbReference type="Gene3D" id="2.10.25.10">
    <property type="entry name" value="Laminin"/>
    <property type="match status" value="1"/>
</dbReference>
<dbReference type="PANTHER" id="PTHR11905">
    <property type="entry name" value="ADAM A DISINTEGRIN AND METALLOPROTEASE DOMAIN"/>
    <property type="match status" value="1"/>
</dbReference>
<dbReference type="Pfam" id="PF08516">
    <property type="entry name" value="ADAM_CR"/>
    <property type="match status" value="1"/>
</dbReference>
<evidence type="ECO:0000256" key="3">
    <source>
        <dbReference type="SAM" id="Phobius"/>
    </source>
</evidence>
<organism evidence="5 6">
    <name type="scientific">Laodelphax striatellus</name>
    <name type="common">Small brown planthopper</name>
    <name type="synonym">Delphax striatella</name>
    <dbReference type="NCBI Taxonomy" id="195883"/>
    <lineage>
        <taxon>Eukaryota</taxon>
        <taxon>Metazoa</taxon>
        <taxon>Ecdysozoa</taxon>
        <taxon>Arthropoda</taxon>
        <taxon>Hexapoda</taxon>
        <taxon>Insecta</taxon>
        <taxon>Pterygota</taxon>
        <taxon>Neoptera</taxon>
        <taxon>Paraneoptera</taxon>
        <taxon>Hemiptera</taxon>
        <taxon>Auchenorrhyncha</taxon>
        <taxon>Fulgoroidea</taxon>
        <taxon>Delphacidae</taxon>
        <taxon>Criomorphinae</taxon>
        <taxon>Laodelphax</taxon>
    </lineage>
</organism>
<dbReference type="InterPro" id="IPR006586">
    <property type="entry name" value="ADAM_Cys-rich"/>
</dbReference>
<sequence length="729" mass="79734">MFRLSLCLAAPLEQRDLSRGDKRVRPSVYCTGDSASCVRQTCIRETATLRHGFVSHKHPQGYCFNGVCPTLNVQCARIWGIGGKAGDQECFRAFNSKGSQRSLWTDGDKSYIKCDSHSNRLPRNKIILLENAKCGSLQCQNGNAQPILYNSDQVVNYATTIISMKGVEFECKTTSGTIKNSDLPPHGLVRDGTPCGENLICVNQSCVSIYPFMDQGHCPSNHNNHECSGHGVCSNLNKCHCDLGWTGPDCSLQVDLSLFTFPSTEATLSPQDTLDATRAKEDLEKQMKSKVTPYENYHSTNTVFLVGTLMSVVGGVFILFALMALCYRSVVVHKNFSLCLREHKMHKMQRLGLGSGSEEEPMHSGEEAESVSIIGLASNNLSKLPEKGILKKSCPYGDPYMKEKWSSEMDSQSDNLEILSQSDNNLGSDMMREGGAISEVERQLKSLNGYHEDLLQTLKRAASQHRVPSATSSACLGGGGPQSTSQEDLLRRSLAAAVESQCYKRASSQDKLCDGHPQQQTHTVMVEGSSSSLHHHHHRNHRSDAEDDEDDDVPPSLGPIRIRNLEDLIRQLEHHSRHMSPSGSEDIRMSETEADRNYRLDAQSGRLRGRASLDDHPHPHDARFTYGRYRGPPSGGGGSSAPHLLHLGGPSSASSSIASAAGHSSSHAQDVEEGIYESADPPSRAGSLHHQHHHRGGGGGGGDNTPDSESPQLERWRGSTSSYLGRRTP</sequence>
<dbReference type="Proteomes" id="UP000291343">
    <property type="component" value="Unassembled WGS sequence"/>
</dbReference>
<keyword evidence="3" id="KW-1133">Transmembrane helix</keyword>
<dbReference type="STRING" id="195883.A0A482XKT0"/>
<keyword evidence="1" id="KW-1015">Disulfide bond</keyword>
<feature type="compositionally biased region" description="Basic and acidic residues" evidence="2">
    <location>
        <begin position="611"/>
        <end position="623"/>
    </location>
</feature>
<dbReference type="PROSITE" id="PS50026">
    <property type="entry name" value="EGF_3"/>
    <property type="match status" value="1"/>
</dbReference>
<keyword evidence="1" id="KW-0245">EGF-like domain</keyword>
<reference evidence="5 6" key="1">
    <citation type="journal article" date="2017" name="Gigascience">
        <title>Genome sequence of the small brown planthopper, Laodelphax striatellus.</title>
        <authorList>
            <person name="Zhu J."/>
            <person name="Jiang F."/>
            <person name="Wang X."/>
            <person name="Yang P."/>
            <person name="Bao Y."/>
            <person name="Zhao W."/>
            <person name="Wang W."/>
            <person name="Lu H."/>
            <person name="Wang Q."/>
            <person name="Cui N."/>
            <person name="Li J."/>
            <person name="Chen X."/>
            <person name="Luo L."/>
            <person name="Yu J."/>
            <person name="Kang L."/>
            <person name="Cui F."/>
        </authorList>
    </citation>
    <scope>NUCLEOTIDE SEQUENCE [LARGE SCALE GENOMIC DNA]</scope>
    <source>
        <strain evidence="5">Lst14</strain>
    </source>
</reference>
<dbReference type="SMR" id="A0A482XKT0"/>
<feature type="region of interest" description="Disordered" evidence="2">
    <location>
        <begin position="506"/>
        <end position="559"/>
    </location>
</feature>
<evidence type="ECO:0000259" key="4">
    <source>
        <dbReference type="PROSITE" id="PS50026"/>
    </source>
</evidence>
<evidence type="ECO:0000256" key="1">
    <source>
        <dbReference type="PROSITE-ProRule" id="PRU00076"/>
    </source>
</evidence>
<dbReference type="InterPro" id="IPR000742">
    <property type="entry name" value="EGF"/>
</dbReference>
<feature type="transmembrane region" description="Helical" evidence="3">
    <location>
        <begin position="303"/>
        <end position="327"/>
    </location>
</feature>
<comment type="caution">
    <text evidence="5">The sequence shown here is derived from an EMBL/GenBank/DDBJ whole genome shotgun (WGS) entry which is preliminary data.</text>
</comment>
<evidence type="ECO:0000256" key="2">
    <source>
        <dbReference type="SAM" id="MobiDB-lite"/>
    </source>
</evidence>
<accession>A0A482XKT0</accession>
<proteinExistence type="predicted"/>
<dbReference type="PROSITE" id="PS01186">
    <property type="entry name" value="EGF_2"/>
    <property type="match status" value="1"/>
</dbReference>
<keyword evidence="3" id="KW-0472">Membrane</keyword>
<feature type="region of interest" description="Disordered" evidence="2">
    <location>
        <begin position="608"/>
        <end position="729"/>
    </location>
</feature>
<feature type="disulfide bond" evidence="1">
    <location>
        <begin position="241"/>
        <end position="250"/>
    </location>
</feature>
<feature type="compositionally biased region" description="Basic residues" evidence="2">
    <location>
        <begin position="687"/>
        <end position="696"/>
    </location>
</feature>
<evidence type="ECO:0000313" key="5">
    <source>
        <dbReference type="EMBL" id="RZF46526.1"/>
    </source>
</evidence>
<comment type="caution">
    <text evidence="1">Lacks conserved residue(s) required for the propagation of feature annotation.</text>
</comment>
<keyword evidence="6" id="KW-1185">Reference proteome</keyword>
<feature type="compositionally biased region" description="Low complexity" evidence="2">
    <location>
        <begin position="640"/>
        <end position="668"/>
    </location>
</feature>
<dbReference type="OrthoDB" id="5951731at2759"/>
<dbReference type="Pfam" id="PF23106">
    <property type="entry name" value="EGF_Teneurin"/>
    <property type="match status" value="1"/>
</dbReference>
<keyword evidence="3" id="KW-0812">Transmembrane</keyword>
<dbReference type="PROSITE" id="PS00022">
    <property type="entry name" value="EGF_1"/>
    <property type="match status" value="1"/>
</dbReference>
<dbReference type="SMART" id="SM00608">
    <property type="entry name" value="ACR"/>
    <property type="match status" value="1"/>
</dbReference>